<organism evidence="1 2">
    <name type="scientific">Stieleria neptunia</name>
    <dbReference type="NCBI Taxonomy" id="2527979"/>
    <lineage>
        <taxon>Bacteria</taxon>
        <taxon>Pseudomonadati</taxon>
        <taxon>Planctomycetota</taxon>
        <taxon>Planctomycetia</taxon>
        <taxon>Pirellulales</taxon>
        <taxon>Pirellulaceae</taxon>
        <taxon>Stieleria</taxon>
    </lineage>
</organism>
<dbReference type="EMBL" id="CP037423">
    <property type="protein sequence ID" value="QDV43982.1"/>
    <property type="molecule type" value="Genomic_DNA"/>
</dbReference>
<evidence type="ECO:0000313" key="1">
    <source>
        <dbReference type="EMBL" id="QDV43982.1"/>
    </source>
</evidence>
<name>A0A518HT15_9BACT</name>
<proteinExistence type="predicted"/>
<dbReference type="KEGG" id="snep:Enr13x_38430"/>
<reference evidence="1 2" key="1">
    <citation type="submission" date="2019-03" db="EMBL/GenBank/DDBJ databases">
        <title>Deep-cultivation of Planctomycetes and their phenomic and genomic characterization uncovers novel biology.</title>
        <authorList>
            <person name="Wiegand S."/>
            <person name="Jogler M."/>
            <person name="Boedeker C."/>
            <person name="Pinto D."/>
            <person name="Vollmers J."/>
            <person name="Rivas-Marin E."/>
            <person name="Kohn T."/>
            <person name="Peeters S.H."/>
            <person name="Heuer A."/>
            <person name="Rast P."/>
            <person name="Oberbeckmann S."/>
            <person name="Bunk B."/>
            <person name="Jeske O."/>
            <person name="Meyerdierks A."/>
            <person name="Storesund J.E."/>
            <person name="Kallscheuer N."/>
            <person name="Luecker S."/>
            <person name="Lage O.M."/>
            <person name="Pohl T."/>
            <person name="Merkel B.J."/>
            <person name="Hornburger P."/>
            <person name="Mueller R.-W."/>
            <person name="Bruemmer F."/>
            <person name="Labrenz M."/>
            <person name="Spormann A.M."/>
            <person name="Op den Camp H."/>
            <person name="Overmann J."/>
            <person name="Amann R."/>
            <person name="Jetten M.S.M."/>
            <person name="Mascher T."/>
            <person name="Medema M.H."/>
            <person name="Devos D.P."/>
            <person name="Kaster A.-K."/>
            <person name="Ovreas L."/>
            <person name="Rohde M."/>
            <person name="Galperin M.Y."/>
            <person name="Jogler C."/>
        </authorList>
    </citation>
    <scope>NUCLEOTIDE SEQUENCE [LARGE SCALE GENOMIC DNA]</scope>
    <source>
        <strain evidence="1 2">Enr13</strain>
    </source>
</reference>
<accession>A0A518HT15</accession>
<sequence>MSSAHHSSRHLQSAAVLDQLVGSGRGIQIVESLSAGLNTVRDLVFHRIHLDVERYFGMDSMCIPLSLDQSEYNAKAEIDIWQIIEAAEFAAASGFITDVDWIRSWLGELRLGGSFGNGPITERVGQYMQLDEDGRRRHFASCLEKVYPEARKSPLVLYQLMPSAVRIVVAVAFGATQQAAKQRDHQAFLLPGILDCGSCQGGVLDNGETCVECGNPVWNYNWLLADD</sequence>
<dbReference type="AlphaFoldDB" id="A0A518HT15"/>
<dbReference type="Proteomes" id="UP000319004">
    <property type="component" value="Chromosome"/>
</dbReference>
<gene>
    <name evidence="1" type="ORF">Enr13x_38430</name>
</gene>
<dbReference type="RefSeq" id="WP_145388392.1">
    <property type="nucleotide sequence ID" value="NZ_CP037423.1"/>
</dbReference>
<dbReference type="OrthoDB" id="254300at2"/>
<evidence type="ECO:0000313" key="2">
    <source>
        <dbReference type="Proteomes" id="UP000319004"/>
    </source>
</evidence>
<keyword evidence="2" id="KW-1185">Reference proteome</keyword>
<protein>
    <submittedName>
        <fullName evidence="1">Uncharacterized protein</fullName>
    </submittedName>
</protein>